<dbReference type="Proteomes" id="UP000006813">
    <property type="component" value="Unassembled WGS sequence"/>
</dbReference>
<dbReference type="SUPFAM" id="SSF51230">
    <property type="entry name" value="Single hybrid motif"/>
    <property type="match status" value="1"/>
</dbReference>
<dbReference type="Gene3D" id="2.40.50.100">
    <property type="match status" value="1"/>
</dbReference>
<dbReference type="GO" id="GO:0005960">
    <property type="term" value="C:glycine cleavage complex"/>
    <property type="evidence" value="ECO:0007669"/>
    <property type="project" value="InterPro"/>
</dbReference>
<dbReference type="AlphaFoldDB" id="G5C7N9"/>
<sequence length="96" mass="10710">MCHSLQPARILGALLTLPDWALVAVGGRHEVPVHRDGCAQREVAEINEVLAENPRLVDKSCCEDGWLTKMTVSDPSELDELMSKEAYENYLKSTEE</sequence>
<dbReference type="STRING" id="10181.G5C7N9"/>
<keyword evidence="1" id="KW-0732">Signal</keyword>
<evidence type="ECO:0000313" key="3">
    <source>
        <dbReference type="Proteomes" id="UP000006813"/>
    </source>
</evidence>
<dbReference type="GO" id="GO:0019464">
    <property type="term" value="P:glycine decarboxylation via glycine cleavage system"/>
    <property type="evidence" value="ECO:0007669"/>
    <property type="project" value="InterPro"/>
</dbReference>
<feature type="chain" id="PRO_5003475247" evidence="1">
    <location>
        <begin position="27"/>
        <end position="96"/>
    </location>
</feature>
<evidence type="ECO:0000313" key="2">
    <source>
        <dbReference type="EMBL" id="EHB17550.1"/>
    </source>
</evidence>
<dbReference type="InterPro" id="IPR002930">
    <property type="entry name" value="GCV_H"/>
</dbReference>
<name>G5C7N9_HETGA</name>
<accession>G5C7N9</accession>
<dbReference type="EMBL" id="JH173696">
    <property type="protein sequence ID" value="EHB17550.1"/>
    <property type="molecule type" value="Genomic_DNA"/>
</dbReference>
<dbReference type="Pfam" id="PF01597">
    <property type="entry name" value="GCV_H"/>
    <property type="match status" value="1"/>
</dbReference>
<dbReference type="InterPro" id="IPR033753">
    <property type="entry name" value="GCV_H/Fam206"/>
</dbReference>
<dbReference type="InParanoid" id="G5C7N9"/>
<dbReference type="InterPro" id="IPR011053">
    <property type="entry name" value="Single_hybrid_motif"/>
</dbReference>
<reference evidence="2 3" key="1">
    <citation type="journal article" date="2011" name="Nature">
        <title>Genome sequencing reveals insights into physiology and longevity of the naked mole rat.</title>
        <authorList>
            <person name="Kim E.B."/>
            <person name="Fang X."/>
            <person name="Fushan A.A."/>
            <person name="Huang Z."/>
            <person name="Lobanov A.V."/>
            <person name="Han L."/>
            <person name="Marino S.M."/>
            <person name="Sun X."/>
            <person name="Turanov A.A."/>
            <person name="Yang P."/>
            <person name="Yim S.H."/>
            <person name="Zhao X."/>
            <person name="Kasaikina M.V."/>
            <person name="Stoletzki N."/>
            <person name="Peng C."/>
            <person name="Polak P."/>
            <person name="Xiong Z."/>
            <person name="Kiezun A."/>
            <person name="Zhu Y."/>
            <person name="Chen Y."/>
            <person name="Kryukov G.V."/>
            <person name="Zhang Q."/>
            <person name="Peshkin L."/>
            <person name="Yang L."/>
            <person name="Bronson R.T."/>
            <person name="Buffenstein R."/>
            <person name="Wang B."/>
            <person name="Han C."/>
            <person name="Li Q."/>
            <person name="Chen L."/>
            <person name="Zhao W."/>
            <person name="Sunyaev S.R."/>
            <person name="Park T.J."/>
            <person name="Zhang G."/>
            <person name="Wang J."/>
            <person name="Gladyshev V.N."/>
        </authorList>
    </citation>
    <scope>NUCLEOTIDE SEQUENCE [LARGE SCALE GENOMIC DNA]</scope>
</reference>
<dbReference type="PANTHER" id="PTHR11715">
    <property type="entry name" value="GLYCINE CLEAVAGE SYSTEM H PROTEIN"/>
    <property type="match status" value="1"/>
</dbReference>
<evidence type="ECO:0000256" key="1">
    <source>
        <dbReference type="SAM" id="SignalP"/>
    </source>
</evidence>
<feature type="signal peptide" evidence="1">
    <location>
        <begin position="1"/>
        <end position="26"/>
    </location>
</feature>
<gene>
    <name evidence="2" type="ORF">GW7_02526</name>
</gene>
<dbReference type="GO" id="GO:0009249">
    <property type="term" value="P:protein lipoylation"/>
    <property type="evidence" value="ECO:0007669"/>
    <property type="project" value="TreeGrafter"/>
</dbReference>
<dbReference type="GO" id="GO:0005739">
    <property type="term" value="C:mitochondrion"/>
    <property type="evidence" value="ECO:0007669"/>
    <property type="project" value="TreeGrafter"/>
</dbReference>
<protein>
    <submittedName>
        <fullName evidence="2">Glycine cleavage system H protein, mitochondrial</fullName>
    </submittedName>
</protein>
<organism evidence="2 3">
    <name type="scientific">Heterocephalus glaber</name>
    <name type="common">Naked mole rat</name>
    <dbReference type="NCBI Taxonomy" id="10181"/>
    <lineage>
        <taxon>Eukaryota</taxon>
        <taxon>Metazoa</taxon>
        <taxon>Chordata</taxon>
        <taxon>Craniata</taxon>
        <taxon>Vertebrata</taxon>
        <taxon>Euteleostomi</taxon>
        <taxon>Mammalia</taxon>
        <taxon>Eutheria</taxon>
        <taxon>Euarchontoglires</taxon>
        <taxon>Glires</taxon>
        <taxon>Rodentia</taxon>
        <taxon>Hystricomorpha</taxon>
        <taxon>Bathyergidae</taxon>
        <taxon>Heterocephalus</taxon>
    </lineage>
</organism>
<dbReference type="PANTHER" id="PTHR11715:SF23">
    <property type="entry name" value="GLYCINE CLEAVAGE SYSTEM H PROTEIN, MITOCHONDRIAL"/>
    <property type="match status" value="1"/>
</dbReference>
<proteinExistence type="predicted"/>